<organism evidence="1">
    <name type="scientific">viral metagenome</name>
    <dbReference type="NCBI Taxonomy" id="1070528"/>
    <lineage>
        <taxon>unclassified sequences</taxon>
        <taxon>metagenomes</taxon>
        <taxon>organismal metagenomes</taxon>
    </lineage>
</organism>
<sequence>MPDFNIKKMMILIKYKHYNEFLRGMFEYAIYENK</sequence>
<dbReference type="EMBL" id="MN738902">
    <property type="protein sequence ID" value="QHT30559.1"/>
    <property type="molecule type" value="Genomic_DNA"/>
</dbReference>
<proteinExistence type="predicted"/>
<name>A0A6C0EQE4_9ZZZZ</name>
<reference evidence="1" key="1">
    <citation type="journal article" date="2020" name="Nature">
        <title>Giant virus diversity and host interactions through global metagenomics.</title>
        <authorList>
            <person name="Schulz F."/>
            <person name="Roux S."/>
            <person name="Paez-Espino D."/>
            <person name="Jungbluth S."/>
            <person name="Walsh D.A."/>
            <person name="Denef V.J."/>
            <person name="McMahon K.D."/>
            <person name="Konstantinidis K.T."/>
            <person name="Eloe-Fadrosh E.A."/>
            <person name="Kyrpides N.C."/>
            <person name="Woyke T."/>
        </authorList>
    </citation>
    <scope>NUCLEOTIDE SEQUENCE</scope>
    <source>
        <strain evidence="1">GVMAG-M-3300009151-35</strain>
    </source>
</reference>
<protein>
    <submittedName>
        <fullName evidence="1">Uncharacterized protein</fullName>
    </submittedName>
</protein>
<dbReference type="AlphaFoldDB" id="A0A6C0EQE4"/>
<evidence type="ECO:0000313" key="1">
    <source>
        <dbReference type="EMBL" id="QHT30559.1"/>
    </source>
</evidence>
<accession>A0A6C0EQE4</accession>